<dbReference type="EMBL" id="HACM01001087">
    <property type="protein sequence ID" value="CRZ01529.1"/>
    <property type="molecule type" value="Transcribed_RNA"/>
</dbReference>
<protein>
    <submittedName>
        <fullName evidence="2">Uncharacterized protein</fullName>
    </submittedName>
</protein>
<name>A0A0H5R157_9EUKA</name>
<organism evidence="2">
    <name type="scientific">Spongospora subterranea</name>
    <dbReference type="NCBI Taxonomy" id="70186"/>
    <lineage>
        <taxon>Eukaryota</taxon>
        <taxon>Sar</taxon>
        <taxon>Rhizaria</taxon>
        <taxon>Endomyxa</taxon>
        <taxon>Phytomyxea</taxon>
        <taxon>Plasmodiophorida</taxon>
        <taxon>Plasmodiophoridae</taxon>
        <taxon>Spongospora</taxon>
    </lineage>
</organism>
<evidence type="ECO:0000313" key="2">
    <source>
        <dbReference type="EMBL" id="CRZ01529.1"/>
    </source>
</evidence>
<proteinExistence type="predicted"/>
<keyword evidence="1" id="KW-0732">Signal</keyword>
<dbReference type="AlphaFoldDB" id="A0A0H5R157"/>
<feature type="chain" id="PRO_5005223828" evidence="1">
    <location>
        <begin position="22"/>
        <end position="882"/>
    </location>
</feature>
<accession>A0A0H5R157</accession>
<feature type="signal peptide" evidence="1">
    <location>
        <begin position="1"/>
        <end position="21"/>
    </location>
</feature>
<reference evidence="2" key="1">
    <citation type="submission" date="2015-04" db="EMBL/GenBank/DDBJ databases">
        <title>The genome sequence of the plant pathogenic Rhizarian Plasmodiophora brassicae reveals insights in its biotrophic life cycle and the origin of chitin synthesis.</title>
        <authorList>
            <person name="Schwelm A."/>
            <person name="Fogelqvist J."/>
            <person name="Knaust A."/>
            <person name="Julke S."/>
            <person name="Lilja T."/>
            <person name="Dhandapani V."/>
            <person name="Bonilla-Rosso G."/>
            <person name="Karlsson M."/>
            <person name="Shevchenko A."/>
            <person name="Choi S.R."/>
            <person name="Kim H.G."/>
            <person name="Park J.Y."/>
            <person name="Lim Y.P."/>
            <person name="Ludwig-Muller J."/>
            <person name="Dixelius C."/>
        </authorList>
    </citation>
    <scope>NUCLEOTIDE SEQUENCE</scope>
    <source>
        <tissue evidence="2">Potato root galls</tissue>
    </source>
</reference>
<sequence length="882" mass="101522">MCSMLLWFTIALISVILLVSGSSDSEDDGRWEAYEAYMEGDISYGAWLTKHKDREYAAAQRAITTMCPFLYDIDQPRDDSSHPDNQEGMSNLPTDFGIVIYLRRLIRQDLTNLLSVITDEKVTASKREEMKMRHIAKLFNRIIAAIVFLRNPLTAFKHTFSMFDCTADLVRLVWKLAMSNAEIEVISDLISLFPRNAGHMVWRMMIYDGDVPSQEKLFPLLDHPSDIDRLVELLRQYDVDEEVIQSVFQPPSEVGRLGWKLLDSDADTEALKQLSSFFKHPTANARLVRIMLESGADAAALRGLIQFFQTRSHRARTVIRMLEFGDDAGSPEAQFHFLGVPSNVELHLRNLVRSDAEVKALEQLFYENLKLPPAIDPLVRNLLASDLNPDSSFKPPSADVLKSAEFVEALMDLYPFFKRSYDYEYSVKDQKRNFDELVLKMLEKRTAVCALRNLFKIINVPAELNDRYDVLLKVMQLLGIDGCIHVLFGQEAVNMINRSEKSLVDEMLVPIQSDLGFRLEKNFINCILDPLMNFLENPALRELVKNHFDKEKDHLRLEQNRRRHRFLTEFISMIDSNHVVEFLNEAKDSQGAERKSKFGVSRLQRLLCDANFLKEPDWEQLLSPFFDYLDFHIGKVEKNRLGLNLSLVKLIEREAKESKMSLLVEQNHPRDFVLQKLISIIVLKPPVGFEGEDLLNGEKPSTVAAVAGELMIKFSNLQRNLMDGDGHLWQESDWNNLLAPFFEYIDVHIATIESIGHVLIESRLKSLLESCSSETLITNLVEGGMLFNAFFALRYRQICSETAFSGSYKSLRRDELIAFRIYDPKKQHDAESIQYQRFRSFIRKLADRTKQGKWEFSLGSDIQKRECLDFLTPEVIGEHQVS</sequence>
<evidence type="ECO:0000256" key="1">
    <source>
        <dbReference type="SAM" id="SignalP"/>
    </source>
</evidence>